<organism evidence="11 12">
    <name type="scientific">Candidatus Nealsonbacteria bacterium CG08_land_8_20_14_0_20_43_11</name>
    <dbReference type="NCBI Taxonomy" id="1974706"/>
    <lineage>
        <taxon>Bacteria</taxon>
        <taxon>Candidatus Nealsoniibacteriota</taxon>
    </lineage>
</organism>
<evidence type="ECO:0000256" key="4">
    <source>
        <dbReference type="ARBA" id="ARBA00022741"/>
    </source>
</evidence>
<evidence type="ECO:0000256" key="6">
    <source>
        <dbReference type="ARBA" id="ARBA00022917"/>
    </source>
</evidence>
<protein>
    <recommendedName>
        <fullName evidence="2 9">Tryptophan--tRNA ligase</fullName>
        <ecNumber evidence="2 9">6.1.1.2</ecNumber>
    </recommendedName>
</protein>
<evidence type="ECO:0000313" key="12">
    <source>
        <dbReference type="Proteomes" id="UP000229390"/>
    </source>
</evidence>
<sequence>MKNLNENIVLTGDRPTGKLHLGHYVGSMQNRVKLQNQYDRCFYMVADIQALTDNADNPEKVRKNVLEVVLDNLAAGLTPEKTTFFIQSQIPEIAELTVLFLNLVTLARLRRNPTVKDEMKQKGFGENVPAGFLVYPVSQAADILFCNSNIIPVGEDQLPVIEQANEIVEKFNAIYGKTFRKIEPFLSDTPRLVGIDGNAKAGKSLGNAIYLEDLPKEIERKVMMMYTDPNHIHTDDPGKVEGNIVFTYLNIFDPDNAEVEKLQQHYRRGGLGDVVIKKRLIGVLENVIAPIRTRRREFAKNPEYVMEILRDGTRKTRKAAKKTMRKVREAVKLNYFNL</sequence>
<comment type="catalytic activity">
    <reaction evidence="8">
        <text>tRNA(Trp) + L-tryptophan + ATP = L-tryptophyl-tRNA(Trp) + AMP + diphosphate + H(+)</text>
        <dbReference type="Rhea" id="RHEA:24080"/>
        <dbReference type="Rhea" id="RHEA-COMP:9671"/>
        <dbReference type="Rhea" id="RHEA-COMP:9705"/>
        <dbReference type="ChEBI" id="CHEBI:15378"/>
        <dbReference type="ChEBI" id="CHEBI:30616"/>
        <dbReference type="ChEBI" id="CHEBI:33019"/>
        <dbReference type="ChEBI" id="CHEBI:57912"/>
        <dbReference type="ChEBI" id="CHEBI:78442"/>
        <dbReference type="ChEBI" id="CHEBI:78535"/>
        <dbReference type="ChEBI" id="CHEBI:456215"/>
        <dbReference type="EC" id="6.1.1.2"/>
    </reaction>
</comment>
<comment type="caution">
    <text evidence="11">The sequence shown here is derived from an EMBL/GenBank/DDBJ whole genome shotgun (WGS) entry which is preliminary data.</text>
</comment>
<dbReference type="PANTHER" id="PTHR43766">
    <property type="entry name" value="TRYPTOPHAN--TRNA LIGASE, MITOCHONDRIAL"/>
    <property type="match status" value="1"/>
</dbReference>
<dbReference type="InterPro" id="IPR002306">
    <property type="entry name" value="Trp-tRNA-ligase"/>
</dbReference>
<gene>
    <name evidence="11" type="primary">trpS</name>
    <name evidence="11" type="ORF">COT34_00960</name>
</gene>
<evidence type="ECO:0000256" key="10">
    <source>
        <dbReference type="RuleBase" id="RU363036"/>
    </source>
</evidence>
<dbReference type="CDD" id="cd00806">
    <property type="entry name" value="TrpRS_core"/>
    <property type="match status" value="1"/>
</dbReference>
<evidence type="ECO:0000256" key="1">
    <source>
        <dbReference type="ARBA" id="ARBA00005594"/>
    </source>
</evidence>
<keyword evidence="5 10" id="KW-0067">ATP-binding</keyword>
<proteinExistence type="inferred from homology"/>
<dbReference type="Gene3D" id="3.40.50.620">
    <property type="entry name" value="HUPs"/>
    <property type="match status" value="1"/>
</dbReference>
<dbReference type="EC" id="6.1.1.2" evidence="2 9"/>
<dbReference type="InterPro" id="IPR050203">
    <property type="entry name" value="Trp-tRNA_synthetase"/>
</dbReference>
<dbReference type="InterPro" id="IPR001412">
    <property type="entry name" value="aa-tRNA-synth_I_CS"/>
</dbReference>
<evidence type="ECO:0000256" key="7">
    <source>
        <dbReference type="ARBA" id="ARBA00023146"/>
    </source>
</evidence>
<dbReference type="PRINTS" id="PR01039">
    <property type="entry name" value="TRNASYNTHTRP"/>
</dbReference>
<evidence type="ECO:0000256" key="9">
    <source>
        <dbReference type="NCBIfam" id="TIGR00233"/>
    </source>
</evidence>
<comment type="similarity">
    <text evidence="1 10">Belongs to the class-I aminoacyl-tRNA synthetase family.</text>
</comment>
<dbReference type="Gene3D" id="1.10.240.10">
    <property type="entry name" value="Tyrosyl-Transfer RNA Synthetase"/>
    <property type="match status" value="1"/>
</dbReference>
<evidence type="ECO:0000256" key="5">
    <source>
        <dbReference type="ARBA" id="ARBA00022840"/>
    </source>
</evidence>
<dbReference type="GO" id="GO:0005524">
    <property type="term" value="F:ATP binding"/>
    <property type="evidence" value="ECO:0007669"/>
    <property type="project" value="UniProtKB-KW"/>
</dbReference>
<keyword evidence="3 10" id="KW-0436">Ligase</keyword>
<evidence type="ECO:0000313" key="11">
    <source>
        <dbReference type="EMBL" id="PIS38958.1"/>
    </source>
</evidence>
<dbReference type="NCBIfam" id="TIGR00233">
    <property type="entry name" value="trpS"/>
    <property type="match status" value="1"/>
</dbReference>
<reference evidence="12" key="1">
    <citation type="submission" date="2017-09" db="EMBL/GenBank/DDBJ databases">
        <title>Depth-based differentiation of microbial function through sediment-hosted aquifers and enrichment of novel symbionts in the deep terrestrial subsurface.</title>
        <authorList>
            <person name="Probst A.J."/>
            <person name="Ladd B."/>
            <person name="Jarett J.K."/>
            <person name="Geller-Mcgrath D.E."/>
            <person name="Sieber C.M.K."/>
            <person name="Emerson J.B."/>
            <person name="Anantharaman K."/>
            <person name="Thomas B.C."/>
            <person name="Malmstrom R."/>
            <person name="Stieglmeier M."/>
            <person name="Klingl A."/>
            <person name="Woyke T."/>
            <person name="Ryan C.M."/>
            <person name="Banfield J.F."/>
        </authorList>
    </citation>
    <scope>NUCLEOTIDE SEQUENCE [LARGE SCALE GENOMIC DNA]</scope>
</reference>
<dbReference type="SUPFAM" id="SSF52374">
    <property type="entry name" value="Nucleotidylyl transferase"/>
    <property type="match status" value="1"/>
</dbReference>
<dbReference type="PANTHER" id="PTHR43766:SF1">
    <property type="entry name" value="TRYPTOPHAN--TRNA LIGASE, MITOCHONDRIAL"/>
    <property type="match status" value="1"/>
</dbReference>
<dbReference type="GO" id="GO:0006436">
    <property type="term" value="P:tryptophanyl-tRNA aminoacylation"/>
    <property type="evidence" value="ECO:0007669"/>
    <property type="project" value="UniProtKB-UniRule"/>
</dbReference>
<dbReference type="Proteomes" id="UP000229390">
    <property type="component" value="Unassembled WGS sequence"/>
</dbReference>
<dbReference type="InterPro" id="IPR014729">
    <property type="entry name" value="Rossmann-like_a/b/a_fold"/>
</dbReference>
<dbReference type="GO" id="GO:0004830">
    <property type="term" value="F:tryptophan-tRNA ligase activity"/>
    <property type="evidence" value="ECO:0007669"/>
    <property type="project" value="UniProtKB-UniRule"/>
</dbReference>
<evidence type="ECO:0000256" key="2">
    <source>
        <dbReference type="ARBA" id="ARBA00013161"/>
    </source>
</evidence>
<keyword evidence="6 10" id="KW-0648">Protein biosynthesis</keyword>
<dbReference type="FunFam" id="1.10.240.10:FF:000005">
    <property type="entry name" value="Tryptophan--tRNA ligase"/>
    <property type="match status" value="1"/>
</dbReference>
<keyword evidence="7 10" id="KW-0030">Aminoacyl-tRNA synthetase</keyword>
<dbReference type="AlphaFoldDB" id="A0A2M6T140"/>
<dbReference type="PROSITE" id="PS00178">
    <property type="entry name" value="AA_TRNA_LIGASE_I"/>
    <property type="match status" value="1"/>
</dbReference>
<evidence type="ECO:0000256" key="3">
    <source>
        <dbReference type="ARBA" id="ARBA00022598"/>
    </source>
</evidence>
<dbReference type="GO" id="GO:0005829">
    <property type="term" value="C:cytosol"/>
    <property type="evidence" value="ECO:0007669"/>
    <property type="project" value="TreeGrafter"/>
</dbReference>
<dbReference type="InterPro" id="IPR002305">
    <property type="entry name" value="aa-tRNA-synth_Ic"/>
</dbReference>
<name>A0A2M6T140_9BACT</name>
<dbReference type="FunFam" id="3.40.50.620:FF:000094">
    <property type="entry name" value="Tryptophan--tRNA ligase"/>
    <property type="match status" value="1"/>
</dbReference>
<accession>A0A2M6T140</accession>
<dbReference type="Pfam" id="PF00579">
    <property type="entry name" value="tRNA-synt_1b"/>
    <property type="match status" value="1"/>
</dbReference>
<keyword evidence="4 10" id="KW-0547">Nucleotide-binding</keyword>
<evidence type="ECO:0000256" key="8">
    <source>
        <dbReference type="ARBA" id="ARBA00049929"/>
    </source>
</evidence>
<dbReference type="EMBL" id="PEYE01000018">
    <property type="protein sequence ID" value="PIS38958.1"/>
    <property type="molecule type" value="Genomic_DNA"/>
</dbReference>